<proteinExistence type="predicted"/>
<protein>
    <recommendedName>
        <fullName evidence="3">Gag-pol polyprotein</fullName>
    </recommendedName>
</protein>
<keyword evidence="2" id="KW-1185">Reference proteome</keyword>
<sequence length="110" mass="12567">MQENETIGEFYSKLCDLSNQAFSLSNEYSNSKLVRKVLRSLHEIFTIKMSTIEEAKDIGRLQIDELIDSLQNFEIILDRSKKSKVKNDKSIAPQVNDVVQTADSTAIENR</sequence>
<name>A0ABR0N5D0_GOSAR</name>
<evidence type="ECO:0000313" key="1">
    <source>
        <dbReference type="EMBL" id="KAK5785791.1"/>
    </source>
</evidence>
<gene>
    <name evidence="1" type="ORF">PVK06_040409</name>
</gene>
<accession>A0ABR0N5D0</accession>
<comment type="caution">
    <text evidence="1">The sequence shown here is derived from an EMBL/GenBank/DDBJ whole genome shotgun (WGS) entry which is preliminary data.</text>
</comment>
<evidence type="ECO:0008006" key="3">
    <source>
        <dbReference type="Google" id="ProtNLM"/>
    </source>
</evidence>
<dbReference type="EMBL" id="JARKNE010000011">
    <property type="protein sequence ID" value="KAK5785791.1"/>
    <property type="molecule type" value="Genomic_DNA"/>
</dbReference>
<reference evidence="1 2" key="1">
    <citation type="submission" date="2023-03" db="EMBL/GenBank/DDBJ databases">
        <title>WGS of Gossypium arboreum.</title>
        <authorList>
            <person name="Yu D."/>
        </authorList>
    </citation>
    <scope>NUCLEOTIDE SEQUENCE [LARGE SCALE GENOMIC DNA]</scope>
    <source>
        <tissue evidence="1">Leaf</tissue>
    </source>
</reference>
<organism evidence="1 2">
    <name type="scientific">Gossypium arboreum</name>
    <name type="common">Tree cotton</name>
    <name type="synonym">Gossypium nanking</name>
    <dbReference type="NCBI Taxonomy" id="29729"/>
    <lineage>
        <taxon>Eukaryota</taxon>
        <taxon>Viridiplantae</taxon>
        <taxon>Streptophyta</taxon>
        <taxon>Embryophyta</taxon>
        <taxon>Tracheophyta</taxon>
        <taxon>Spermatophyta</taxon>
        <taxon>Magnoliopsida</taxon>
        <taxon>eudicotyledons</taxon>
        <taxon>Gunneridae</taxon>
        <taxon>Pentapetalae</taxon>
        <taxon>rosids</taxon>
        <taxon>malvids</taxon>
        <taxon>Malvales</taxon>
        <taxon>Malvaceae</taxon>
        <taxon>Malvoideae</taxon>
        <taxon>Gossypium</taxon>
    </lineage>
</organism>
<evidence type="ECO:0000313" key="2">
    <source>
        <dbReference type="Proteomes" id="UP001358586"/>
    </source>
</evidence>
<dbReference type="Proteomes" id="UP001358586">
    <property type="component" value="Chromosome 11"/>
</dbReference>